<keyword evidence="7 9" id="KW-0472">Membrane</keyword>
<gene>
    <name evidence="10" type="primary">Slc7a9-003</name>
</gene>
<evidence type="ECO:0000256" key="3">
    <source>
        <dbReference type="ARBA" id="ARBA00022448"/>
    </source>
</evidence>
<keyword evidence="3" id="KW-0813">Transport</keyword>
<feature type="transmembrane region" description="Helical" evidence="9">
    <location>
        <begin position="428"/>
        <end position="448"/>
    </location>
</feature>
<dbReference type="InterPro" id="IPR002293">
    <property type="entry name" value="AA/rel_permease1"/>
</dbReference>
<evidence type="ECO:0000256" key="8">
    <source>
        <dbReference type="ARBA" id="ARBA00023157"/>
    </source>
</evidence>
<feature type="transmembrane region" description="Helical" evidence="9">
    <location>
        <begin position="248"/>
        <end position="269"/>
    </location>
</feature>
<feature type="transmembrane region" description="Helical" evidence="9">
    <location>
        <begin position="47"/>
        <end position="71"/>
    </location>
</feature>
<comment type="similarity">
    <text evidence="2">Belongs to the amino acid-polyamine-organocation (APC) superfamily.</text>
</comment>
<evidence type="ECO:0000256" key="9">
    <source>
        <dbReference type="SAM" id="Phobius"/>
    </source>
</evidence>
<protein>
    <submittedName>
        <fullName evidence="10">B(0,+)-type amino acid transporter 1-like</fullName>
    </submittedName>
</protein>
<dbReference type="InterPro" id="IPR050598">
    <property type="entry name" value="AminoAcid_Transporter"/>
</dbReference>
<proteinExistence type="evidence at transcript level"/>
<evidence type="ECO:0000256" key="2">
    <source>
        <dbReference type="ARBA" id="ARBA00009523"/>
    </source>
</evidence>
<feature type="transmembrane region" description="Helical" evidence="9">
    <location>
        <begin position="289"/>
        <end position="309"/>
    </location>
</feature>
<evidence type="ECO:0000313" key="10">
    <source>
        <dbReference type="EMBL" id="CAB3266339.1"/>
    </source>
</evidence>
<name>A0A6F9DT77_9ASCI</name>
<dbReference type="Gene3D" id="1.20.1740.10">
    <property type="entry name" value="Amino acid/polyamine transporter I"/>
    <property type="match status" value="1"/>
</dbReference>
<feature type="transmembrane region" description="Helical" evidence="9">
    <location>
        <begin position="403"/>
        <end position="422"/>
    </location>
</feature>
<dbReference type="AlphaFoldDB" id="A0A6F9DT77"/>
<feature type="transmembrane region" description="Helical" evidence="9">
    <location>
        <begin position="372"/>
        <end position="391"/>
    </location>
</feature>
<feature type="transmembrane region" description="Helical" evidence="9">
    <location>
        <begin position="92"/>
        <end position="115"/>
    </location>
</feature>
<dbReference type="FunFam" id="1.20.1740.10:FF:000036">
    <property type="entry name" value="Solute carrier family 7 member 13"/>
    <property type="match status" value="1"/>
</dbReference>
<dbReference type="EMBL" id="LR790477">
    <property type="protein sequence ID" value="CAB3266339.1"/>
    <property type="molecule type" value="mRNA"/>
</dbReference>
<dbReference type="GO" id="GO:0016324">
    <property type="term" value="C:apical plasma membrane"/>
    <property type="evidence" value="ECO:0007669"/>
    <property type="project" value="UniProtKB-SubCell"/>
</dbReference>
<evidence type="ECO:0000256" key="4">
    <source>
        <dbReference type="ARBA" id="ARBA00022475"/>
    </source>
</evidence>
<evidence type="ECO:0000256" key="7">
    <source>
        <dbReference type="ARBA" id="ARBA00023136"/>
    </source>
</evidence>
<evidence type="ECO:0000256" key="5">
    <source>
        <dbReference type="ARBA" id="ARBA00022692"/>
    </source>
</evidence>
<keyword evidence="4" id="KW-1003">Cell membrane</keyword>
<dbReference type="GO" id="GO:0015179">
    <property type="term" value="F:L-amino acid transmembrane transporter activity"/>
    <property type="evidence" value="ECO:0007669"/>
    <property type="project" value="TreeGrafter"/>
</dbReference>
<feature type="transmembrane region" description="Helical" evidence="9">
    <location>
        <begin position="20"/>
        <end position="41"/>
    </location>
</feature>
<keyword evidence="6 9" id="KW-1133">Transmembrane helix</keyword>
<dbReference type="PIRSF" id="PIRSF006060">
    <property type="entry name" value="AA_transporter"/>
    <property type="match status" value="1"/>
</dbReference>
<comment type="subcellular location">
    <subcellularLocation>
        <location evidence="1">Apical cell membrane</location>
        <topology evidence="1">Multi-pass membrane protein</topology>
    </subcellularLocation>
</comment>
<feature type="transmembrane region" description="Helical" evidence="9">
    <location>
        <begin position="135"/>
        <end position="156"/>
    </location>
</feature>
<sequence length="483" mass="52364">MDGSNDEFRLRRNIGLAESVAVITGIMVGSGIFVSPTGVLAGSNNSVGLSLVVWAGCGAIALVGALCYCELGSCVSISGGDHTYLHMSYGPIVAFCYCWCSCLIVRATAMAALALTVANYAVAPFYSEGCDPPQFFVKTIAASVLLGLSVINCFGVKPATRMQQTLTCTKFLSMGIIIVGGIVRIIQGDPVGVNNFTNAFHSDDLSGVSFSQLSLAFYQGLWAYDGWSELNMIAEEVKDSHKTIPRAILIALPLVTVFYLLVNISYFAVLTPDEMLHSNAVAVTWASRVLGPVAWIIPLGVCLSSAGALNGALMSGGRLPFAAARRGHFPEILAMAHVKYYTPLTSIMFLTLAGLFYLLPNDFSSLVNAFTFAAWLFYGLAMAGVLVMRITRPDMERPFKVPVPIPVLAVVISAYLLIAPLVHKPDVLILYALGFFMATPVAYYLFVYRSWKFEAMNKFTLTLQKVFQVLPTIWDDYDEIKSN</sequence>
<evidence type="ECO:0000256" key="1">
    <source>
        <dbReference type="ARBA" id="ARBA00004424"/>
    </source>
</evidence>
<reference evidence="10" key="1">
    <citation type="submission" date="2020-04" db="EMBL/GenBank/DDBJ databases">
        <authorList>
            <person name="Neveu A P."/>
        </authorList>
    </citation>
    <scope>NUCLEOTIDE SEQUENCE</scope>
    <source>
        <tissue evidence="10">Whole embryo</tissue>
    </source>
</reference>
<dbReference type="PANTHER" id="PTHR11785">
    <property type="entry name" value="AMINO ACID TRANSPORTER"/>
    <property type="match status" value="1"/>
</dbReference>
<dbReference type="Pfam" id="PF13520">
    <property type="entry name" value="AA_permease_2"/>
    <property type="match status" value="1"/>
</dbReference>
<dbReference type="PANTHER" id="PTHR11785:SF512">
    <property type="entry name" value="SOBREMESA, ISOFORM B"/>
    <property type="match status" value="1"/>
</dbReference>
<feature type="transmembrane region" description="Helical" evidence="9">
    <location>
        <begin position="340"/>
        <end position="360"/>
    </location>
</feature>
<keyword evidence="5 9" id="KW-0812">Transmembrane</keyword>
<evidence type="ECO:0000256" key="6">
    <source>
        <dbReference type="ARBA" id="ARBA00022989"/>
    </source>
</evidence>
<organism evidence="10">
    <name type="scientific">Phallusia mammillata</name>
    <dbReference type="NCBI Taxonomy" id="59560"/>
    <lineage>
        <taxon>Eukaryota</taxon>
        <taxon>Metazoa</taxon>
        <taxon>Chordata</taxon>
        <taxon>Tunicata</taxon>
        <taxon>Ascidiacea</taxon>
        <taxon>Phlebobranchia</taxon>
        <taxon>Ascidiidae</taxon>
        <taxon>Phallusia</taxon>
    </lineage>
</organism>
<accession>A0A6F9DT77</accession>
<keyword evidence="8" id="KW-1015">Disulfide bond</keyword>